<gene>
    <name evidence="2" type="ORF">HPBE_LOCUS22091</name>
</gene>
<feature type="region of interest" description="Disordered" evidence="1">
    <location>
        <begin position="1"/>
        <end position="22"/>
    </location>
</feature>
<dbReference type="Proteomes" id="UP000050761">
    <property type="component" value="Unassembled WGS sequence"/>
</dbReference>
<evidence type="ECO:0000256" key="1">
    <source>
        <dbReference type="SAM" id="MobiDB-lite"/>
    </source>
</evidence>
<evidence type="ECO:0000313" key="3">
    <source>
        <dbReference type="Proteomes" id="UP000050761"/>
    </source>
</evidence>
<organism evidence="3 4">
    <name type="scientific">Heligmosomoides polygyrus</name>
    <name type="common">Parasitic roundworm</name>
    <dbReference type="NCBI Taxonomy" id="6339"/>
    <lineage>
        <taxon>Eukaryota</taxon>
        <taxon>Metazoa</taxon>
        <taxon>Ecdysozoa</taxon>
        <taxon>Nematoda</taxon>
        <taxon>Chromadorea</taxon>
        <taxon>Rhabditida</taxon>
        <taxon>Rhabditina</taxon>
        <taxon>Rhabditomorpha</taxon>
        <taxon>Strongyloidea</taxon>
        <taxon>Heligmosomidae</taxon>
        <taxon>Heligmosomoides</taxon>
    </lineage>
</organism>
<reference evidence="4" key="2">
    <citation type="submission" date="2019-09" db="UniProtKB">
        <authorList>
            <consortium name="WormBaseParasite"/>
        </authorList>
    </citation>
    <scope>IDENTIFICATION</scope>
</reference>
<keyword evidence="3" id="KW-1185">Reference proteome</keyword>
<accession>A0A3P8DDY2</accession>
<reference evidence="2 3" key="1">
    <citation type="submission" date="2018-11" db="EMBL/GenBank/DDBJ databases">
        <authorList>
            <consortium name="Pathogen Informatics"/>
        </authorList>
    </citation>
    <scope>NUCLEOTIDE SEQUENCE [LARGE SCALE GENOMIC DNA]</scope>
</reference>
<proteinExistence type="predicted"/>
<dbReference type="AlphaFoldDB" id="A0A183GHP2"/>
<dbReference type="WBParaSite" id="HPBE_0002209201-mRNA-1">
    <property type="protein sequence ID" value="HPBE_0002209201-mRNA-1"/>
    <property type="gene ID" value="HPBE_0002209201"/>
</dbReference>
<name>A0A183GHP2_HELPZ</name>
<dbReference type="EMBL" id="UZAH01033642">
    <property type="protein sequence ID" value="VDP30264.1"/>
    <property type="molecule type" value="Genomic_DNA"/>
</dbReference>
<evidence type="ECO:0000313" key="2">
    <source>
        <dbReference type="EMBL" id="VDP30264.1"/>
    </source>
</evidence>
<accession>A0A183GHP2</accession>
<evidence type="ECO:0000313" key="4">
    <source>
        <dbReference type="WBParaSite" id="HPBE_0002209201-mRNA-1"/>
    </source>
</evidence>
<protein>
    <submittedName>
        <fullName evidence="4">G_PROTEIN_RECEP_F1_2 domain-containing protein</fullName>
    </submittedName>
</protein>
<sequence length="65" mass="7305">EACADEKQSEDEEKERRRRPGAAAAHHLATLAHTDHCIGTPGLIPILCYTINYYFLGMYLTVPVF</sequence>